<evidence type="ECO:0000313" key="1">
    <source>
        <dbReference type="EMBL" id="GBQ32161.1"/>
    </source>
</evidence>
<dbReference type="Proteomes" id="UP001060895">
    <property type="component" value="Unassembled WGS sequence"/>
</dbReference>
<keyword evidence="2" id="KW-1185">Reference proteome</keyword>
<dbReference type="EMBL" id="BAQP01000472">
    <property type="protein sequence ID" value="GBQ32161.1"/>
    <property type="molecule type" value="Genomic_DNA"/>
</dbReference>
<evidence type="ECO:0000313" key="2">
    <source>
        <dbReference type="Proteomes" id="UP001060895"/>
    </source>
</evidence>
<name>A0ABQ0PCY0_9PROT</name>
<gene>
    <name evidence="1" type="ORF">AA12717_3952</name>
</gene>
<reference evidence="1" key="1">
    <citation type="submission" date="2013-04" db="EMBL/GenBank/DDBJ databases">
        <title>The genome sequencing project of 58 acetic acid bacteria.</title>
        <authorList>
            <person name="Okamoto-Kainuma A."/>
            <person name="Ishikawa M."/>
            <person name="Umino S."/>
            <person name="Koizumi Y."/>
            <person name="Shiwa Y."/>
            <person name="Yoshikawa H."/>
            <person name="Matsutani M."/>
            <person name="Matsushita K."/>
        </authorList>
    </citation>
    <scope>NUCLEOTIDE SEQUENCE</scope>
    <source>
        <strain evidence="1">DSM 12717</strain>
    </source>
</reference>
<proteinExistence type="predicted"/>
<sequence length="77" mass="8047">MQRTYLSAVTGHFDLFRNVASDIVAYGDISSAIHGGTNNFVTSPSYGVPALLADGMVSGVPMALQMAHAAMRRSTGS</sequence>
<dbReference type="RefSeq" id="WP_373320310.1">
    <property type="nucleotide sequence ID" value="NZ_BAQP01000472.1"/>
</dbReference>
<accession>A0ABQ0PCY0</accession>
<comment type="caution">
    <text evidence="1">The sequence shown here is derived from an EMBL/GenBank/DDBJ whole genome shotgun (WGS) entry which is preliminary data.</text>
</comment>
<organism evidence="1 2">
    <name type="scientific">Gluconacetobacter sacchari DSM 12717</name>
    <dbReference type="NCBI Taxonomy" id="1307940"/>
    <lineage>
        <taxon>Bacteria</taxon>
        <taxon>Pseudomonadati</taxon>
        <taxon>Pseudomonadota</taxon>
        <taxon>Alphaproteobacteria</taxon>
        <taxon>Acetobacterales</taxon>
        <taxon>Acetobacteraceae</taxon>
        <taxon>Gluconacetobacter</taxon>
    </lineage>
</organism>
<protein>
    <submittedName>
        <fullName evidence="1">Uncharacterized protein</fullName>
    </submittedName>
</protein>